<dbReference type="GO" id="GO:0042134">
    <property type="term" value="F:rRNA primary transcript binding"/>
    <property type="evidence" value="ECO:0007669"/>
    <property type="project" value="InterPro"/>
</dbReference>
<dbReference type="InterPro" id="IPR044281">
    <property type="entry name" value="IMP4/RPF1"/>
</dbReference>
<proteinExistence type="predicted"/>
<keyword evidence="2" id="KW-1185">Reference proteome</keyword>
<dbReference type="GeneID" id="111600836"/>
<dbReference type="AlphaFoldDB" id="A0A6J1M3S7"/>
<evidence type="ECO:0000259" key="1">
    <source>
        <dbReference type="PROSITE" id="PS50833"/>
    </source>
</evidence>
<dbReference type="GO" id="GO:0030515">
    <property type="term" value="F:snoRNA binding"/>
    <property type="evidence" value="ECO:0007669"/>
    <property type="project" value="TreeGrafter"/>
</dbReference>
<protein>
    <submittedName>
        <fullName evidence="3">U3 small nucleolar ribonucleoprotein protein IMP4</fullName>
    </submittedName>
</protein>
<dbReference type="PROSITE" id="PS50833">
    <property type="entry name" value="BRIX"/>
    <property type="match status" value="1"/>
</dbReference>
<dbReference type="GO" id="GO:0034457">
    <property type="term" value="C:Mpp10 complex"/>
    <property type="evidence" value="ECO:0007669"/>
    <property type="project" value="UniProtKB-ARBA"/>
</dbReference>
<feature type="domain" description="Brix" evidence="1">
    <location>
        <begin position="82"/>
        <end position="262"/>
    </location>
</feature>
<dbReference type="InterPro" id="IPR007109">
    <property type="entry name" value="Brix"/>
</dbReference>
<dbReference type="Gene3D" id="3.40.50.10480">
    <property type="entry name" value="Probable brix-domain ribosomal biogenesis protein"/>
    <property type="match status" value="1"/>
</dbReference>
<keyword evidence="3" id="KW-0687">Ribonucleoprotein</keyword>
<dbReference type="SMART" id="SM00879">
    <property type="entry name" value="Brix"/>
    <property type="match status" value="1"/>
</dbReference>
<dbReference type="GO" id="GO:0042274">
    <property type="term" value="P:ribosomal small subunit biogenesis"/>
    <property type="evidence" value="ECO:0007669"/>
    <property type="project" value="UniProtKB-ARBA"/>
</dbReference>
<evidence type="ECO:0000313" key="2">
    <source>
        <dbReference type="Proteomes" id="UP000504633"/>
    </source>
</evidence>
<dbReference type="SUPFAM" id="SSF52954">
    <property type="entry name" value="Class II aaRS ABD-related"/>
    <property type="match status" value="1"/>
</dbReference>
<dbReference type="Pfam" id="PF04427">
    <property type="entry name" value="Brix"/>
    <property type="match status" value="1"/>
</dbReference>
<dbReference type="PANTHER" id="PTHR22734">
    <property type="entry name" value="U3 SMALL NUCLEOLAR RIBONUCLEOPROTEIN PROTEIN IMP4"/>
    <property type="match status" value="1"/>
</dbReference>
<dbReference type="OMA" id="IGTMSEQ"/>
<dbReference type="FunFam" id="3.40.50.10480:FF:000001">
    <property type="entry name" value="IMP4, U3 small nucleolar ribonucleoprotein"/>
    <property type="match status" value="1"/>
</dbReference>
<reference evidence="3" key="1">
    <citation type="submission" date="2025-08" db="UniProtKB">
        <authorList>
            <consortium name="RefSeq"/>
        </authorList>
    </citation>
    <scope>IDENTIFICATION</scope>
    <source>
        <strain evidence="3">15085-1641.00</strain>
        <tissue evidence="3">Whole body</tissue>
    </source>
</reference>
<evidence type="ECO:0000313" key="3">
    <source>
        <dbReference type="RefSeq" id="XP_023172908.1"/>
    </source>
</evidence>
<name>A0A6J1M3S7_DROHY</name>
<organism evidence="2 3">
    <name type="scientific">Drosophila hydei</name>
    <name type="common">Fruit fly</name>
    <dbReference type="NCBI Taxonomy" id="7224"/>
    <lineage>
        <taxon>Eukaryota</taxon>
        <taxon>Metazoa</taxon>
        <taxon>Ecdysozoa</taxon>
        <taxon>Arthropoda</taxon>
        <taxon>Hexapoda</taxon>
        <taxon>Insecta</taxon>
        <taxon>Pterygota</taxon>
        <taxon>Neoptera</taxon>
        <taxon>Endopterygota</taxon>
        <taxon>Diptera</taxon>
        <taxon>Brachycera</taxon>
        <taxon>Muscomorpha</taxon>
        <taxon>Ephydroidea</taxon>
        <taxon>Drosophilidae</taxon>
        <taxon>Drosophila</taxon>
    </lineage>
</organism>
<dbReference type="KEGG" id="dhe:111600836"/>
<sequence>MLRKQARQRREFLYSKVVNERIREKKKNMKVITDTLKQNKSLRPSNILDGVTVYNSLKYDGDMENGNITTIDEYKYAGCQDPKIMLTTSHEPSSRLKMFVKELRLIFPNAQQMNRGKYQLKTLMEACRANNVTDFIIVHEHRGIPDSLVICHLPFGPTAFFNITDVTMRHDIPDIEPMSEQKPHLVFSNFKSNIGLRAVQILKHLFPVPKEKSERVISFINNEDNISFRHHQYKYINKEIKLKEVGPRFQLKLYQIKLGTLENIKAVDTEWVSRPYLNTNIKNLVFSNIDIFHNKKSLTTALRYRDGYRVELIKT</sequence>
<dbReference type="GO" id="GO:0005654">
    <property type="term" value="C:nucleoplasm"/>
    <property type="evidence" value="ECO:0007669"/>
    <property type="project" value="UniProtKB-ARBA"/>
</dbReference>
<dbReference type="GO" id="GO:0032040">
    <property type="term" value="C:small-subunit processome"/>
    <property type="evidence" value="ECO:0007669"/>
    <property type="project" value="TreeGrafter"/>
</dbReference>
<dbReference type="Proteomes" id="UP000504633">
    <property type="component" value="Unplaced"/>
</dbReference>
<dbReference type="OrthoDB" id="10253204at2759"/>
<accession>A0A6J1M3S7</accession>
<gene>
    <name evidence="3" type="primary">LOC111600836</name>
</gene>
<dbReference type="GO" id="GO:0006364">
    <property type="term" value="P:rRNA processing"/>
    <property type="evidence" value="ECO:0007669"/>
    <property type="project" value="InterPro"/>
</dbReference>
<dbReference type="RefSeq" id="XP_023172908.1">
    <property type="nucleotide sequence ID" value="XM_023317140.1"/>
</dbReference>
<dbReference type="PANTHER" id="PTHR22734:SF2">
    <property type="entry name" value="U3 SMALL NUCLEOLAR RIBONUCLEOPROTEIN PROTEIN IMP4"/>
    <property type="match status" value="1"/>
</dbReference>